<dbReference type="Proteomes" id="UP001164929">
    <property type="component" value="Chromosome 12"/>
</dbReference>
<keyword evidence="2" id="KW-1185">Reference proteome</keyword>
<dbReference type="InterPro" id="IPR023213">
    <property type="entry name" value="CAT-like_dom_sf"/>
</dbReference>
<evidence type="ECO:0000313" key="1">
    <source>
        <dbReference type="EMBL" id="KAJ6978060.1"/>
    </source>
</evidence>
<dbReference type="AlphaFoldDB" id="A0AAD6M3I7"/>
<dbReference type="EMBL" id="JAQIZT010000012">
    <property type="protein sequence ID" value="KAJ6978060.1"/>
    <property type="molecule type" value="Genomic_DNA"/>
</dbReference>
<sequence>MFESRGVTIGVCVTRGKLSLKDSRSKTEDYCQYQYQWITPADTSRGRAAVIWKTLTMVAQAKHGRLRPSLLTHRFNMRGKIAMPVPGNSRGKFARVLVSHFTPDDESKVQLHDFVDRVHNGIKKMVADCAKVSSIFRLVDCMPPVFIWFFL</sequence>
<proteinExistence type="predicted"/>
<dbReference type="Gene3D" id="3.30.559.10">
    <property type="entry name" value="Chloramphenicol acetyltransferase-like domain"/>
    <property type="match status" value="1"/>
</dbReference>
<comment type="caution">
    <text evidence="1">The sequence shown here is derived from an EMBL/GenBank/DDBJ whole genome shotgun (WGS) entry which is preliminary data.</text>
</comment>
<protein>
    <submittedName>
        <fullName evidence="1">Uncharacterized protein</fullName>
    </submittedName>
</protein>
<evidence type="ECO:0000313" key="2">
    <source>
        <dbReference type="Proteomes" id="UP001164929"/>
    </source>
</evidence>
<accession>A0AAD6M3I7</accession>
<name>A0AAD6M3I7_9ROSI</name>
<gene>
    <name evidence="1" type="ORF">NC653_029839</name>
</gene>
<reference evidence="1" key="1">
    <citation type="journal article" date="2023" name="Mol. Ecol. Resour.">
        <title>Chromosome-level genome assembly of a triploid poplar Populus alba 'Berolinensis'.</title>
        <authorList>
            <person name="Chen S."/>
            <person name="Yu Y."/>
            <person name="Wang X."/>
            <person name="Wang S."/>
            <person name="Zhang T."/>
            <person name="Zhou Y."/>
            <person name="He R."/>
            <person name="Meng N."/>
            <person name="Wang Y."/>
            <person name="Liu W."/>
            <person name="Liu Z."/>
            <person name="Liu J."/>
            <person name="Guo Q."/>
            <person name="Huang H."/>
            <person name="Sederoff R.R."/>
            <person name="Wang G."/>
            <person name="Qu G."/>
            <person name="Chen S."/>
        </authorList>
    </citation>
    <scope>NUCLEOTIDE SEQUENCE</scope>
    <source>
        <strain evidence="1">SC-2020</strain>
    </source>
</reference>
<organism evidence="1 2">
    <name type="scientific">Populus alba x Populus x berolinensis</name>
    <dbReference type="NCBI Taxonomy" id="444605"/>
    <lineage>
        <taxon>Eukaryota</taxon>
        <taxon>Viridiplantae</taxon>
        <taxon>Streptophyta</taxon>
        <taxon>Embryophyta</taxon>
        <taxon>Tracheophyta</taxon>
        <taxon>Spermatophyta</taxon>
        <taxon>Magnoliopsida</taxon>
        <taxon>eudicotyledons</taxon>
        <taxon>Gunneridae</taxon>
        <taxon>Pentapetalae</taxon>
        <taxon>rosids</taxon>
        <taxon>fabids</taxon>
        <taxon>Malpighiales</taxon>
        <taxon>Salicaceae</taxon>
        <taxon>Saliceae</taxon>
        <taxon>Populus</taxon>
    </lineage>
</organism>